<organism evidence="1 2">
    <name type="scientific">Levilactobacillus brevis</name>
    <name type="common">Lactobacillus brevis</name>
    <dbReference type="NCBI Taxonomy" id="1580"/>
    <lineage>
        <taxon>Bacteria</taxon>
        <taxon>Bacillati</taxon>
        <taxon>Bacillota</taxon>
        <taxon>Bacilli</taxon>
        <taxon>Lactobacillales</taxon>
        <taxon>Lactobacillaceae</taxon>
        <taxon>Levilactobacillus</taxon>
    </lineage>
</organism>
<protein>
    <submittedName>
        <fullName evidence="1">Uncharacterized protein</fullName>
    </submittedName>
</protein>
<sequence length="259" mass="28999">MFGTDYLYVDQTKGAAGGALQYISRYGIKNKPNGTLSNPDVMTLTRCGHTQSLQWDGGNHFWIGVKVKSVGTRELTAYEEVIDWATQIGRISYQPGATIDYTQIPRILSISRANLSGKVFGSILRCEVALTSDRRYLLVWSMNTARGIQFAYYKTEQLNKEMDRLTNNASKYSGAHEAPIKKACIGSYSAVFGQYNLPYNSLQGIEFANNFVVYINSDQSDEKYGVHRPRVSKKPWGTTDFETGSVYINTPNVSGYREA</sequence>
<dbReference type="AlphaFoldDB" id="A0AA41END2"/>
<name>A0AA41END2_LEVBR</name>
<gene>
    <name evidence="1" type="ORF">JK167_03190</name>
</gene>
<accession>A0AA41END2</accession>
<reference evidence="1" key="1">
    <citation type="submission" date="2020-12" db="EMBL/GenBank/DDBJ databases">
        <authorList>
            <person name="Mcmullen J.G."/>
        </authorList>
    </citation>
    <scope>NUCLEOTIDE SEQUENCE</scope>
    <source>
        <strain evidence="1">Dm-2019-70</strain>
    </source>
</reference>
<dbReference type="RefSeq" id="WP_039106023.1">
    <property type="nucleotide sequence ID" value="NZ_CAKMAP010000001.1"/>
</dbReference>
<proteinExistence type="predicted"/>
<evidence type="ECO:0000313" key="2">
    <source>
        <dbReference type="Proteomes" id="UP000676478"/>
    </source>
</evidence>
<reference evidence="1" key="2">
    <citation type="submission" date="2022-09" db="EMBL/GenBank/DDBJ databases">
        <title>Genome-inferred correspondence between phylogeny and metabolic traits in the wild Drosophila gut microbiome.</title>
        <authorList>
            <person name="Bueno E."/>
            <person name="Blow F."/>
            <person name="Douglas A.E."/>
        </authorList>
    </citation>
    <scope>NUCLEOTIDE SEQUENCE</scope>
    <source>
        <strain evidence="1">Dm-2019-70</strain>
    </source>
</reference>
<comment type="caution">
    <text evidence="1">The sequence shown here is derived from an EMBL/GenBank/DDBJ whole genome shotgun (WGS) entry which is preliminary data.</text>
</comment>
<dbReference type="EMBL" id="JAERKF010000003">
    <property type="protein sequence ID" value="MBS1009839.1"/>
    <property type="molecule type" value="Genomic_DNA"/>
</dbReference>
<dbReference type="Proteomes" id="UP000676478">
    <property type="component" value="Unassembled WGS sequence"/>
</dbReference>
<evidence type="ECO:0000313" key="1">
    <source>
        <dbReference type="EMBL" id="MBS1009839.1"/>
    </source>
</evidence>